<evidence type="ECO:0000256" key="4">
    <source>
        <dbReference type="RuleBase" id="RU003345"/>
    </source>
</evidence>
<dbReference type="InterPro" id="IPR016161">
    <property type="entry name" value="Ald_DH/histidinol_DH"/>
</dbReference>
<gene>
    <name evidence="6" type="ORF">HALTITAN_3106</name>
</gene>
<dbReference type="InterPro" id="IPR029510">
    <property type="entry name" value="Ald_DH_CS_GLU"/>
</dbReference>
<dbReference type="Proteomes" id="UP000011651">
    <property type="component" value="Unassembled WGS sequence"/>
</dbReference>
<dbReference type="PROSITE" id="PS00070">
    <property type="entry name" value="ALDEHYDE_DEHYDR_CYS"/>
    <property type="match status" value="1"/>
</dbReference>
<evidence type="ECO:0000256" key="1">
    <source>
        <dbReference type="ARBA" id="ARBA00009986"/>
    </source>
</evidence>
<protein>
    <submittedName>
        <fullName evidence="6">Aldehyde dehydrogenase domain containing protein</fullName>
    </submittedName>
</protein>
<dbReference type="InterPro" id="IPR016160">
    <property type="entry name" value="Ald_DH_CS_CYS"/>
</dbReference>
<dbReference type="InterPro" id="IPR016163">
    <property type="entry name" value="Ald_DH_C"/>
</dbReference>
<evidence type="ECO:0000313" key="6">
    <source>
        <dbReference type="EMBL" id="ELY20251.1"/>
    </source>
</evidence>
<dbReference type="GO" id="GO:0016620">
    <property type="term" value="F:oxidoreductase activity, acting on the aldehyde or oxo group of donors, NAD or NADP as acceptor"/>
    <property type="evidence" value="ECO:0007669"/>
    <property type="project" value="InterPro"/>
</dbReference>
<dbReference type="AlphaFoldDB" id="L9U6K4"/>
<keyword evidence="2 4" id="KW-0560">Oxidoreductase</keyword>
<evidence type="ECO:0000259" key="5">
    <source>
        <dbReference type="Pfam" id="PF00171"/>
    </source>
</evidence>
<dbReference type="PANTHER" id="PTHR11699">
    <property type="entry name" value="ALDEHYDE DEHYDROGENASE-RELATED"/>
    <property type="match status" value="1"/>
</dbReference>
<dbReference type="EMBL" id="AOPO01000023">
    <property type="protein sequence ID" value="ELY20251.1"/>
    <property type="molecule type" value="Genomic_DNA"/>
</dbReference>
<name>L9U6K4_9GAMM</name>
<reference evidence="6 7" key="1">
    <citation type="journal article" date="2013" name="Genome Announc.">
        <title>Draft Genome of the Marine Gammaproteobacterium Halomonas titanicae.</title>
        <authorList>
            <person name="Sanchez-Porro C."/>
            <person name="de la Haba R.R."/>
            <person name="Cruz-Hernandez N."/>
            <person name="Gonzalez J.M."/>
            <person name="Reyes-Guirao C."/>
            <person name="Navarro-Sampedro L."/>
            <person name="Carballo M."/>
            <person name="Ventosa A."/>
        </authorList>
    </citation>
    <scope>NUCLEOTIDE SEQUENCE [LARGE SCALE GENOMIC DNA]</scope>
    <source>
        <strain evidence="6 7">BH1</strain>
    </source>
</reference>
<proteinExistence type="inferred from homology"/>
<sequence>MASDYQRNRQRTHSMTYHPALSEAAKAFLKCEHQLLIDGNKVEPSSGKRTDIIDPGTGNVISTAAEANSADVDKAVAAARRAFEGPWRQIKPAERTRIMFRFAELIEEHADELAELESINSGKPLVFCRNGDVVGIAEMLRYMGGWTTKMGGDTHNISLPGEWHTYTLREPVGVVGQIIPWNFPLNMAMWKIAPALAAGCTIVMKPAVQTPLTALRIGELALEAGVPPGVLNLVTGRGDPVGEAIAAHPGIDKVAFTGSTEVGRRITQAATGNLKRVSLELGGKSPVIIFPDADLEAAAAAVSSSIFFHAGQVCAAGSRLYVHERAFDQVMEAVAKRAREIRVGHGLDQGTEMGPVISQQQLERVTRYIQSGQEEGATLFAGGNRIGDQGYFVQPTVLTDTKPGMAVHDEEIFGPVLCAMKFGDDDIEQLAASANASPYGLASSIWTRDLNVAHKMASRLQAGIVNINTHSSPDATLPYGGYKQSGWGRERGFDAIEMYTEVKAVAVKLS</sequence>
<evidence type="ECO:0000256" key="2">
    <source>
        <dbReference type="ARBA" id="ARBA00023002"/>
    </source>
</evidence>
<dbReference type="Gene3D" id="3.40.309.10">
    <property type="entry name" value="Aldehyde Dehydrogenase, Chain A, domain 2"/>
    <property type="match status" value="1"/>
</dbReference>
<comment type="caution">
    <text evidence="6">The sequence shown here is derived from an EMBL/GenBank/DDBJ whole genome shotgun (WGS) entry which is preliminary data.</text>
</comment>
<evidence type="ECO:0000256" key="3">
    <source>
        <dbReference type="PROSITE-ProRule" id="PRU10007"/>
    </source>
</evidence>
<dbReference type="PATRIC" id="fig|1204738.3.peg.4667"/>
<organism evidence="6 7">
    <name type="scientific">Vreelandella titanicae BH1</name>
    <dbReference type="NCBI Taxonomy" id="1204738"/>
    <lineage>
        <taxon>Bacteria</taxon>
        <taxon>Pseudomonadati</taxon>
        <taxon>Pseudomonadota</taxon>
        <taxon>Gammaproteobacteria</taxon>
        <taxon>Oceanospirillales</taxon>
        <taxon>Halomonadaceae</taxon>
        <taxon>Vreelandella</taxon>
    </lineage>
</organism>
<dbReference type="FunFam" id="3.40.605.10:FF:000007">
    <property type="entry name" value="NAD/NADP-dependent betaine aldehyde dehydrogenase"/>
    <property type="match status" value="1"/>
</dbReference>
<dbReference type="FunFam" id="3.40.309.10:FF:000012">
    <property type="entry name" value="Betaine aldehyde dehydrogenase"/>
    <property type="match status" value="1"/>
</dbReference>
<dbReference type="Gene3D" id="3.40.605.10">
    <property type="entry name" value="Aldehyde Dehydrogenase, Chain A, domain 1"/>
    <property type="match status" value="1"/>
</dbReference>
<dbReference type="PROSITE" id="PS00687">
    <property type="entry name" value="ALDEHYDE_DEHYDR_GLU"/>
    <property type="match status" value="1"/>
</dbReference>
<feature type="active site" evidence="3">
    <location>
        <position position="280"/>
    </location>
</feature>
<evidence type="ECO:0000313" key="7">
    <source>
        <dbReference type="Proteomes" id="UP000011651"/>
    </source>
</evidence>
<comment type="similarity">
    <text evidence="1 4">Belongs to the aldehyde dehydrogenase family.</text>
</comment>
<feature type="domain" description="Aldehyde dehydrogenase" evidence="5">
    <location>
        <begin position="44"/>
        <end position="505"/>
    </location>
</feature>
<accession>L9U6K4</accession>
<dbReference type="InterPro" id="IPR016162">
    <property type="entry name" value="Ald_DH_N"/>
</dbReference>
<dbReference type="Pfam" id="PF00171">
    <property type="entry name" value="Aldedh"/>
    <property type="match status" value="1"/>
</dbReference>
<dbReference type="InterPro" id="IPR015590">
    <property type="entry name" value="Aldehyde_DH_dom"/>
</dbReference>
<dbReference type="SUPFAM" id="SSF53720">
    <property type="entry name" value="ALDH-like"/>
    <property type="match status" value="1"/>
</dbReference>